<evidence type="ECO:0000313" key="2">
    <source>
        <dbReference type="EMBL" id="GGL09597.1"/>
    </source>
</evidence>
<dbReference type="Pfam" id="PF13480">
    <property type="entry name" value="Acetyltransf_6"/>
    <property type="match status" value="1"/>
</dbReference>
<dbReference type="Proteomes" id="UP000604341">
    <property type="component" value="Unassembled WGS sequence"/>
</dbReference>
<dbReference type="Gene3D" id="3.40.630.30">
    <property type="match status" value="1"/>
</dbReference>
<dbReference type="InterPro" id="IPR050644">
    <property type="entry name" value="PG_Glycine_Bridge_Synth"/>
</dbReference>
<comment type="caution">
    <text evidence="2">The sequence shown here is derived from an EMBL/GenBank/DDBJ whole genome shotgun (WGS) entry which is preliminary data.</text>
</comment>
<dbReference type="InterPro" id="IPR016181">
    <property type="entry name" value="Acyl_CoA_acyltransferase"/>
</dbReference>
<feature type="domain" description="BioF2-like acetyltransferase" evidence="1">
    <location>
        <begin position="153"/>
        <end position="297"/>
    </location>
</feature>
<dbReference type="EMBL" id="BMPE01000010">
    <property type="protein sequence ID" value="GGL09597.1"/>
    <property type="molecule type" value="Genomic_DNA"/>
</dbReference>
<accession>A0ABQ2FLJ1</accession>
<keyword evidence="3" id="KW-1185">Reference proteome</keyword>
<dbReference type="InterPro" id="IPR038740">
    <property type="entry name" value="BioF2-like_GNAT_dom"/>
</dbReference>
<dbReference type="PANTHER" id="PTHR36174">
    <property type="entry name" value="LIPID II:GLYCINE GLYCYLTRANSFERASE"/>
    <property type="match status" value="1"/>
</dbReference>
<gene>
    <name evidence="2" type="ORF">GCM10010844_30360</name>
</gene>
<dbReference type="RefSeq" id="WP_189069831.1">
    <property type="nucleotide sequence ID" value="NZ_BMPE01000010.1"/>
</dbReference>
<sequence length="343" mass="38078">MTDVTWLAPDDPRWSEVLARVPHDTYHLPGYARAAAWQEGGRATAFWSRGMGGELLVPLIIRPVPQRPGWFDAVSPYGYPGPLWRGAAGPAQRAHWAAFEQACLAERLVSVFLRLHPFLSSAADPAQVPGTHVMHGDIYAVDLRHSDDEYQRHIRKSHRRLIRRLEHAGFQIVMDDWTHFSGFLTLYGQTMRRLQASRYYHLSPDYFATLRRELPEHLHLISAVDPTGRLAAAGLLLSCGGAVHCHLGGVDEPFVTNNPTRLIDAQTVRLLRAQGRTLLNLGGGLGGENDSLAEYKRGFATHTYPYATCRVVVNPAAYAQFSAAAGHTAFFPAYRAPTMPPSL</sequence>
<organism evidence="2 3">
    <name type="scientific">Deinococcus radiotolerans</name>
    <dbReference type="NCBI Taxonomy" id="1309407"/>
    <lineage>
        <taxon>Bacteria</taxon>
        <taxon>Thermotogati</taxon>
        <taxon>Deinococcota</taxon>
        <taxon>Deinococci</taxon>
        <taxon>Deinococcales</taxon>
        <taxon>Deinococcaceae</taxon>
        <taxon>Deinococcus</taxon>
    </lineage>
</organism>
<evidence type="ECO:0000313" key="3">
    <source>
        <dbReference type="Proteomes" id="UP000604341"/>
    </source>
</evidence>
<evidence type="ECO:0000259" key="1">
    <source>
        <dbReference type="Pfam" id="PF13480"/>
    </source>
</evidence>
<name>A0ABQ2FLJ1_9DEIO</name>
<reference evidence="3" key="1">
    <citation type="journal article" date="2019" name="Int. J. Syst. Evol. Microbiol.">
        <title>The Global Catalogue of Microorganisms (GCM) 10K type strain sequencing project: providing services to taxonomists for standard genome sequencing and annotation.</title>
        <authorList>
            <consortium name="The Broad Institute Genomics Platform"/>
            <consortium name="The Broad Institute Genome Sequencing Center for Infectious Disease"/>
            <person name="Wu L."/>
            <person name="Ma J."/>
        </authorList>
    </citation>
    <scope>NUCLEOTIDE SEQUENCE [LARGE SCALE GENOMIC DNA]</scope>
    <source>
        <strain evidence="3">JCM 19173</strain>
    </source>
</reference>
<proteinExistence type="predicted"/>
<protein>
    <recommendedName>
        <fullName evidence="1">BioF2-like acetyltransferase domain-containing protein</fullName>
    </recommendedName>
</protein>
<dbReference type="PANTHER" id="PTHR36174:SF1">
    <property type="entry name" value="LIPID II:GLYCINE GLYCYLTRANSFERASE"/>
    <property type="match status" value="1"/>
</dbReference>
<dbReference type="SUPFAM" id="SSF55729">
    <property type="entry name" value="Acyl-CoA N-acyltransferases (Nat)"/>
    <property type="match status" value="1"/>
</dbReference>